<evidence type="ECO:0000256" key="4">
    <source>
        <dbReference type="ARBA" id="ARBA00022840"/>
    </source>
</evidence>
<dbReference type="EMBL" id="WIPF01000030">
    <property type="protein sequence ID" value="KAF3224908.1"/>
    <property type="molecule type" value="Genomic_DNA"/>
</dbReference>
<dbReference type="InterPro" id="IPR003593">
    <property type="entry name" value="AAA+_ATPase"/>
</dbReference>
<feature type="region of interest" description="Disordered" evidence="5">
    <location>
        <begin position="151"/>
        <end position="252"/>
    </location>
</feature>
<dbReference type="Gene3D" id="3.40.50.300">
    <property type="entry name" value="P-loop containing nucleotide triphosphate hydrolases"/>
    <property type="match status" value="1"/>
</dbReference>
<evidence type="ECO:0000256" key="3">
    <source>
        <dbReference type="ARBA" id="ARBA00022787"/>
    </source>
</evidence>
<keyword evidence="3" id="KW-0496">Mitochondrion</keyword>
<dbReference type="SMART" id="SM00382">
    <property type="entry name" value="AAA"/>
    <property type="match status" value="1"/>
</dbReference>
<dbReference type="InterPro" id="IPR041569">
    <property type="entry name" value="AAA_lid_3"/>
</dbReference>
<feature type="compositionally biased region" description="Basic and acidic residues" evidence="5">
    <location>
        <begin position="151"/>
        <end position="209"/>
    </location>
</feature>
<evidence type="ECO:0000313" key="8">
    <source>
        <dbReference type="EMBL" id="KAF3224908.1"/>
    </source>
</evidence>
<keyword evidence="3" id="KW-1000">Mitochondrion outer membrane</keyword>
<dbReference type="EMBL" id="WIWS01000059">
    <property type="protein sequence ID" value="KAF3214346.1"/>
    <property type="molecule type" value="Genomic_DNA"/>
</dbReference>
<evidence type="ECO:0000256" key="1">
    <source>
        <dbReference type="ARBA" id="ARBA00004572"/>
    </source>
</evidence>
<feature type="compositionally biased region" description="Acidic residues" evidence="5">
    <location>
        <begin position="221"/>
        <end position="252"/>
    </location>
</feature>
<dbReference type="PANTHER" id="PTHR45644">
    <property type="entry name" value="AAA ATPASE, PUTATIVE (AFU_ORTHOLOGUE AFUA_2G12920)-RELATED-RELATED"/>
    <property type="match status" value="1"/>
</dbReference>
<dbReference type="Gene3D" id="1.10.8.60">
    <property type="match status" value="1"/>
</dbReference>
<dbReference type="GO" id="GO:0005741">
    <property type="term" value="C:mitochondrial outer membrane"/>
    <property type="evidence" value="ECO:0007669"/>
    <property type="project" value="UniProtKB-SubCell"/>
</dbReference>
<dbReference type="InterPro" id="IPR051701">
    <property type="entry name" value="Mito_OM_Translocase_MSP1"/>
</dbReference>
<feature type="domain" description="AAA+ ATPase" evidence="6">
    <location>
        <begin position="562"/>
        <end position="696"/>
    </location>
</feature>
<dbReference type="Proteomes" id="UP000472727">
    <property type="component" value="Unassembled WGS sequence"/>
</dbReference>
<keyword evidence="4" id="KW-0067">ATP-binding</keyword>
<sequence length="801" mass="90199">MVASYKLPDSFLSKNVKLLVDLDKDTPVFKVTDATSEDPVKDETTNKKTGDASSSPPPTPPDSNTWSITSSDYNEIREQAISGLIVDSDGEFDHRYPGLLFDVKTETANVYGQKLVQYLCKDLRANYMEFNLDDLDKLGLEFYSQYKIERGRREEEKKRIEEENRERAEREAAQKAEEEAKEAVRVAEAKTEGDERAEAAHDQGNKIDGESGNADSKGEENETSNPDEGEDEAENNENENTEDEWEGEGEPDAENCHFAEFYFGTPKPKGGNETKQMSLRNKKALNALFDTPIPNTTKTDPISTKKQCNGKTPLILFIYGIEEIFDLTKGWRYLSRLRNAIRERRKAGVPIFSIFFWIGANSCSDSRAKKKTGIDTISYLSDSITNQKEWKMKEGSLNREINIRALKETLQSRYSYLVDESAIGQKVEWDLKGMENPDSIMSRNSMSSKELNRIVKSIATRTWGKQKVEPEDISEVLNKLEAERLAKESPTASDEETKEKVMSNLTSEEKGLRKYVIKPGQCPITYDDVIMDPITKATVKQFVALSKLKVNNNRSSVFSYFKSPGILLFGPPGTGKTHLCRAIANDSGHTFIALSAAELNGSYVGETEKAISAMFSLARKLHPCILFLDEVDSLFYRRGSKDKSWERSALAQYLQEMDGIAAENDSNKAPLVVVATNRPGDLDEAFLRRLPYRVFLNMPSYEERRQILERMVLAENLAEDVSLADIAKRAEGYSGSDLRTLCGQAALAWATELELSSGETFDGQEVKLNMKNFELAFSRTGPSASPKMIESLEKFHKRFQQ</sequence>
<dbReference type="Pfam" id="PF00004">
    <property type="entry name" value="AAA"/>
    <property type="match status" value="1"/>
</dbReference>
<dbReference type="GO" id="GO:0005524">
    <property type="term" value="F:ATP binding"/>
    <property type="evidence" value="ECO:0007669"/>
    <property type="project" value="UniProtKB-KW"/>
</dbReference>
<dbReference type="InterPro" id="IPR003959">
    <property type="entry name" value="ATPase_AAA_core"/>
</dbReference>
<dbReference type="AlphaFoldDB" id="A0A6G1LZ89"/>
<keyword evidence="2" id="KW-0547">Nucleotide-binding</keyword>
<feature type="compositionally biased region" description="Basic and acidic residues" evidence="5">
    <location>
        <begin position="38"/>
        <end position="50"/>
    </location>
</feature>
<evidence type="ECO:0000256" key="2">
    <source>
        <dbReference type="ARBA" id="ARBA00022741"/>
    </source>
</evidence>
<reference evidence="9 10" key="1">
    <citation type="submission" date="2019-06" db="EMBL/GenBank/DDBJ databases">
        <authorList>
            <person name="Palmer J.M."/>
        </authorList>
    </citation>
    <scope>NUCLEOTIDE SEQUENCE [LARGE SCALE GENOMIC DNA]</scope>
    <source>
        <strain evidence="7 9">TWF106</strain>
        <strain evidence="8 10">TWF191</strain>
    </source>
</reference>
<evidence type="ECO:0000313" key="9">
    <source>
        <dbReference type="Proteomes" id="UP000472727"/>
    </source>
</evidence>
<comment type="subcellular location">
    <subcellularLocation>
        <location evidence="1">Mitochondrion outer membrane</location>
        <topology evidence="1">Single-pass membrane protein</topology>
    </subcellularLocation>
</comment>
<feature type="region of interest" description="Disordered" evidence="5">
    <location>
        <begin position="30"/>
        <end position="69"/>
    </location>
</feature>
<evidence type="ECO:0000313" key="10">
    <source>
        <dbReference type="Proteomes" id="UP000483672"/>
    </source>
</evidence>
<organism evidence="7 9">
    <name type="scientific">Orbilia oligospora</name>
    <name type="common">Nematode-trapping fungus</name>
    <name type="synonym">Arthrobotrys oligospora</name>
    <dbReference type="NCBI Taxonomy" id="2813651"/>
    <lineage>
        <taxon>Eukaryota</taxon>
        <taxon>Fungi</taxon>
        <taxon>Dikarya</taxon>
        <taxon>Ascomycota</taxon>
        <taxon>Pezizomycotina</taxon>
        <taxon>Orbiliomycetes</taxon>
        <taxon>Orbiliales</taxon>
        <taxon>Orbiliaceae</taxon>
        <taxon>Orbilia</taxon>
    </lineage>
</organism>
<dbReference type="GO" id="GO:0016887">
    <property type="term" value="F:ATP hydrolysis activity"/>
    <property type="evidence" value="ECO:0007669"/>
    <property type="project" value="InterPro"/>
</dbReference>
<protein>
    <recommendedName>
        <fullName evidence="6">AAA+ ATPase domain-containing protein</fullName>
    </recommendedName>
</protein>
<evidence type="ECO:0000259" key="6">
    <source>
        <dbReference type="SMART" id="SM00382"/>
    </source>
</evidence>
<dbReference type="SUPFAM" id="SSF52540">
    <property type="entry name" value="P-loop containing nucleoside triphosphate hydrolases"/>
    <property type="match status" value="1"/>
</dbReference>
<dbReference type="Proteomes" id="UP000483672">
    <property type="component" value="Unassembled WGS sequence"/>
</dbReference>
<evidence type="ECO:0000313" key="7">
    <source>
        <dbReference type="EMBL" id="KAF3214346.1"/>
    </source>
</evidence>
<dbReference type="InterPro" id="IPR027417">
    <property type="entry name" value="P-loop_NTPase"/>
</dbReference>
<accession>A0A6G1LZ89</accession>
<comment type="caution">
    <text evidence="7">The sequence shown here is derived from an EMBL/GenBank/DDBJ whole genome shotgun (WGS) entry which is preliminary data.</text>
</comment>
<dbReference type="Pfam" id="PF17862">
    <property type="entry name" value="AAA_lid_3"/>
    <property type="match status" value="1"/>
</dbReference>
<dbReference type="PANTHER" id="PTHR45644:SF56">
    <property type="entry name" value="AAA ATPASE, PUTATIVE (AFU_ORTHOLOGUE AFUA_2G12920)-RELATED"/>
    <property type="match status" value="1"/>
</dbReference>
<proteinExistence type="predicted"/>
<evidence type="ECO:0000256" key="5">
    <source>
        <dbReference type="SAM" id="MobiDB-lite"/>
    </source>
</evidence>
<keyword evidence="3" id="KW-0472">Membrane</keyword>
<gene>
    <name evidence="7" type="ORF">TWF106_009038</name>
    <name evidence="8" type="ORF">TWF191_005760</name>
</gene>
<dbReference type="CDD" id="cd19481">
    <property type="entry name" value="RecA-like_protease"/>
    <property type="match status" value="1"/>
</dbReference>
<name>A0A6G1LZ89_ORBOL</name>